<dbReference type="Pfam" id="PF16921">
    <property type="entry name" value="Tex_YqgF"/>
    <property type="match status" value="1"/>
</dbReference>
<name>A0A346AXR3_9FIRM</name>
<dbReference type="FunFam" id="3.30.420.140:FF:000001">
    <property type="entry name" value="RNA-binding transcriptional accessory protein"/>
    <property type="match status" value="1"/>
</dbReference>
<dbReference type="PANTHER" id="PTHR10724:SF10">
    <property type="entry name" value="S1 RNA-BINDING DOMAIN-CONTAINING PROTEIN 1"/>
    <property type="match status" value="1"/>
</dbReference>
<dbReference type="Proteomes" id="UP000254337">
    <property type="component" value="Chromosome"/>
</dbReference>
<dbReference type="InterPro" id="IPR055179">
    <property type="entry name" value="Tex-like_central_region"/>
</dbReference>
<dbReference type="RefSeq" id="WP_107196422.1">
    <property type="nucleotide sequence ID" value="NZ_CP029462.1"/>
</dbReference>
<dbReference type="InterPro" id="IPR050437">
    <property type="entry name" value="Ribos_protein_bS1-like"/>
</dbReference>
<dbReference type="OrthoDB" id="9804714at2"/>
<dbReference type="InterPro" id="IPR037027">
    <property type="entry name" value="YqgF/RNaseH-like_dom_sf"/>
</dbReference>
<dbReference type="GO" id="GO:0006412">
    <property type="term" value="P:translation"/>
    <property type="evidence" value="ECO:0007669"/>
    <property type="project" value="TreeGrafter"/>
</dbReference>
<dbReference type="Gene3D" id="1.10.3500.10">
    <property type="entry name" value="Tex N-terminal region-like"/>
    <property type="match status" value="1"/>
</dbReference>
<gene>
    <name evidence="2" type="ORF">DKB62_03175</name>
</gene>
<dbReference type="FunFam" id="2.40.50.140:FF:000051">
    <property type="entry name" value="RNA-binding transcriptional accessory protein"/>
    <property type="match status" value="1"/>
</dbReference>
<dbReference type="Pfam" id="PF12836">
    <property type="entry name" value="HHH_3"/>
    <property type="match status" value="1"/>
</dbReference>
<dbReference type="SUPFAM" id="SSF47781">
    <property type="entry name" value="RuvA domain 2-like"/>
    <property type="match status" value="2"/>
</dbReference>
<dbReference type="SMART" id="SM00316">
    <property type="entry name" value="S1"/>
    <property type="match status" value="1"/>
</dbReference>
<reference evidence="2 3" key="1">
    <citation type="submission" date="2018-05" db="EMBL/GenBank/DDBJ databases">
        <title>Complete genome sequence of Megasphaera sp. AJH120T, isolated from the ceca of a chicken.</title>
        <authorList>
            <person name="Maki J."/>
            <person name="Looft T."/>
        </authorList>
    </citation>
    <scope>NUCLEOTIDE SEQUENCE [LARGE SCALE GENOMIC DNA]</scope>
    <source>
        <strain evidence="2 3">AJH120</strain>
    </source>
</reference>
<dbReference type="PANTHER" id="PTHR10724">
    <property type="entry name" value="30S RIBOSOMAL PROTEIN S1"/>
    <property type="match status" value="1"/>
</dbReference>
<dbReference type="FunFam" id="1.10.150.310:FF:000001">
    <property type="entry name" value="RNA-binding transcriptional accessory protein"/>
    <property type="match status" value="1"/>
</dbReference>
<organism evidence="2 3">
    <name type="scientific">Megasphaera stantonii</name>
    <dbReference type="NCBI Taxonomy" id="2144175"/>
    <lineage>
        <taxon>Bacteria</taxon>
        <taxon>Bacillati</taxon>
        <taxon>Bacillota</taxon>
        <taxon>Negativicutes</taxon>
        <taxon>Veillonellales</taxon>
        <taxon>Veillonellaceae</taxon>
        <taxon>Megasphaera</taxon>
    </lineage>
</organism>
<dbReference type="EMBL" id="CP029462">
    <property type="protein sequence ID" value="AXL20656.1"/>
    <property type="molecule type" value="Genomic_DNA"/>
</dbReference>
<dbReference type="Gene3D" id="3.30.420.140">
    <property type="entry name" value="YqgF/RNase H-like domain"/>
    <property type="match status" value="1"/>
</dbReference>
<dbReference type="Gene3D" id="1.10.150.310">
    <property type="entry name" value="Tex RuvX-like domain-like"/>
    <property type="match status" value="1"/>
</dbReference>
<dbReference type="InterPro" id="IPR018974">
    <property type="entry name" value="Tex-like_N"/>
</dbReference>
<dbReference type="Pfam" id="PF09371">
    <property type="entry name" value="Tex_N"/>
    <property type="match status" value="1"/>
</dbReference>
<dbReference type="SUPFAM" id="SSF158832">
    <property type="entry name" value="Tex N-terminal region-like"/>
    <property type="match status" value="1"/>
</dbReference>
<dbReference type="KEGG" id="meg:DKB62_03175"/>
<dbReference type="Pfam" id="PF17674">
    <property type="entry name" value="HHH_9"/>
    <property type="match status" value="1"/>
</dbReference>
<keyword evidence="3" id="KW-1185">Reference proteome</keyword>
<dbReference type="SUPFAM" id="SSF50249">
    <property type="entry name" value="Nucleic acid-binding proteins"/>
    <property type="match status" value="1"/>
</dbReference>
<protein>
    <submittedName>
        <fullName evidence="2">RNA-binding transcriptional accessory protein</fullName>
    </submittedName>
</protein>
<evidence type="ECO:0000313" key="2">
    <source>
        <dbReference type="EMBL" id="AXL20656.1"/>
    </source>
</evidence>
<dbReference type="PROSITE" id="PS50126">
    <property type="entry name" value="S1"/>
    <property type="match status" value="1"/>
</dbReference>
<dbReference type="InterPro" id="IPR032639">
    <property type="entry name" value="Tex_YqgF"/>
</dbReference>
<sequence>MTDQHIIQTIAHTIHVSEKQIQTALSLLQSGNTIPFIARYRKEATGMLNEIQLRQIQEQYEYEQALSSRREAVRQSIMEQGQWTEELGRLLDQAGKLQEIEDLYMPYKPKKRTKASMARDAGLEPLADIFWQQDPHGPSPEEAAASYLNETIPTIEDAIAGAANILAERMSELAPYRQYLRRALWKTSKLECALLVEEDEAKAMLTYKDFSGRIASLPSHRILAINRGEAQKLLKVTLTDTPDANIGKLIQDVTVCDSPYGQIIAAAAADSYKRLIFPQLEREIRSDLTERAEKQAISIFAKNLRSLLLQPPFAGQVILGLDPGYRTGCKAAVIDATGNVLDYGVCYLTGSEKQRRASADTLLSMIQNHGVTLLSIGNGTASYETEQFVASLIQENDLSCRYIIANESGASVYSASDLAREELPDLDVTIRGAVSIARRIQDPLAEAVKIDPKSIGVGQYQHDVNQKSLSAALDAVVESVVNYVGVDLNTASAALLQHVSGLTAATAANIVAYRKEKGPFHSRQELLSVNRLGPATFTQCAGFLRIKGGDEPLDNTSVHPESYELTEKIISHYGLTKADLHDEEKLRALQSKVQMNAVPVLAAKFQAGEPTIRDILEELRKPGRDVRSEFPLPLTRRNVVSLDELKIGTVVRGTVHNVVDFGAFVDFGLKTPGLIHRSELCNHPFRHPTDVISVGDVVDAVIISVDSSRGRVGLSIKKLKQSLKKPTES</sequence>
<dbReference type="InterPro" id="IPR006641">
    <property type="entry name" value="YqgF/RNaseH-like_dom"/>
</dbReference>
<dbReference type="GO" id="GO:0005737">
    <property type="term" value="C:cytoplasm"/>
    <property type="evidence" value="ECO:0007669"/>
    <property type="project" value="UniProtKB-ARBA"/>
</dbReference>
<dbReference type="InterPro" id="IPR044146">
    <property type="entry name" value="S1_Tex"/>
</dbReference>
<dbReference type="GO" id="GO:0006139">
    <property type="term" value="P:nucleobase-containing compound metabolic process"/>
    <property type="evidence" value="ECO:0007669"/>
    <property type="project" value="InterPro"/>
</dbReference>
<dbReference type="InterPro" id="IPR010994">
    <property type="entry name" value="RuvA_2-like"/>
</dbReference>
<dbReference type="SUPFAM" id="SSF53098">
    <property type="entry name" value="Ribonuclease H-like"/>
    <property type="match status" value="1"/>
</dbReference>
<proteinExistence type="predicted"/>
<dbReference type="FunFam" id="1.10.10.650:FF:000001">
    <property type="entry name" value="S1 RNA-binding domain 1"/>
    <property type="match status" value="1"/>
</dbReference>
<dbReference type="InterPro" id="IPR023319">
    <property type="entry name" value="Tex-like_HTH_dom_sf"/>
</dbReference>
<dbReference type="InterPro" id="IPR041692">
    <property type="entry name" value="HHH_9"/>
</dbReference>
<dbReference type="InterPro" id="IPR012337">
    <property type="entry name" value="RNaseH-like_sf"/>
</dbReference>
<dbReference type="Gene3D" id="2.40.50.140">
    <property type="entry name" value="Nucleic acid-binding proteins"/>
    <property type="match status" value="1"/>
</dbReference>
<dbReference type="AlphaFoldDB" id="A0A346AXR3"/>
<dbReference type="SMART" id="SM00732">
    <property type="entry name" value="YqgFc"/>
    <property type="match status" value="1"/>
</dbReference>
<dbReference type="GO" id="GO:0003729">
    <property type="term" value="F:mRNA binding"/>
    <property type="evidence" value="ECO:0007669"/>
    <property type="project" value="UniProtKB-ARBA"/>
</dbReference>
<dbReference type="CDD" id="cd05685">
    <property type="entry name" value="S1_Tex"/>
    <property type="match status" value="1"/>
</dbReference>
<evidence type="ECO:0000313" key="3">
    <source>
        <dbReference type="Proteomes" id="UP000254337"/>
    </source>
</evidence>
<dbReference type="InterPro" id="IPR012340">
    <property type="entry name" value="NA-bd_OB-fold"/>
</dbReference>
<dbReference type="Gene3D" id="1.10.10.650">
    <property type="entry name" value="RuvA domain 2-like"/>
    <property type="match status" value="1"/>
</dbReference>
<dbReference type="InterPro" id="IPR023323">
    <property type="entry name" value="Tex-like_dom_sf"/>
</dbReference>
<dbReference type="InterPro" id="IPR003029">
    <property type="entry name" value="S1_domain"/>
</dbReference>
<dbReference type="Pfam" id="PF00575">
    <property type="entry name" value="S1"/>
    <property type="match status" value="1"/>
</dbReference>
<dbReference type="GO" id="GO:0003735">
    <property type="term" value="F:structural constituent of ribosome"/>
    <property type="evidence" value="ECO:0007669"/>
    <property type="project" value="TreeGrafter"/>
</dbReference>
<dbReference type="Pfam" id="PF22706">
    <property type="entry name" value="Tex_central_region"/>
    <property type="match status" value="1"/>
</dbReference>
<accession>A0A346AXR3</accession>
<feature type="domain" description="S1 motif" evidence="1">
    <location>
        <begin position="648"/>
        <end position="717"/>
    </location>
</feature>
<evidence type="ECO:0000259" key="1">
    <source>
        <dbReference type="PROSITE" id="PS50126"/>
    </source>
</evidence>